<keyword evidence="2" id="KW-1185">Reference proteome</keyword>
<gene>
    <name evidence="1" type="ORF">LITE_LOCUS29023</name>
</gene>
<protein>
    <submittedName>
        <fullName evidence="1">Uncharacterized protein</fullName>
    </submittedName>
</protein>
<dbReference type="EMBL" id="CAMGYJ010000007">
    <property type="protein sequence ID" value="CAI0446455.1"/>
    <property type="molecule type" value="Genomic_DNA"/>
</dbReference>
<dbReference type="Proteomes" id="UP001154282">
    <property type="component" value="Unassembled WGS sequence"/>
</dbReference>
<evidence type="ECO:0000313" key="1">
    <source>
        <dbReference type="EMBL" id="CAI0446455.1"/>
    </source>
</evidence>
<organism evidence="1 2">
    <name type="scientific">Linum tenue</name>
    <dbReference type="NCBI Taxonomy" id="586396"/>
    <lineage>
        <taxon>Eukaryota</taxon>
        <taxon>Viridiplantae</taxon>
        <taxon>Streptophyta</taxon>
        <taxon>Embryophyta</taxon>
        <taxon>Tracheophyta</taxon>
        <taxon>Spermatophyta</taxon>
        <taxon>Magnoliopsida</taxon>
        <taxon>eudicotyledons</taxon>
        <taxon>Gunneridae</taxon>
        <taxon>Pentapetalae</taxon>
        <taxon>rosids</taxon>
        <taxon>fabids</taxon>
        <taxon>Malpighiales</taxon>
        <taxon>Linaceae</taxon>
        <taxon>Linum</taxon>
    </lineage>
</organism>
<evidence type="ECO:0000313" key="2">
    <source>
        <dbReference type="Proteomes" id="UP001154282"/>
    </source>
</evidence>
<reference evidence="1" key="1">
    <citation type="submission" date="2022-08" db="EMBL/GenBank/DDBJ databases">
        <authorList>
            <person name="Gutierrez-Valencia J."/>
        </authorList>
    </citation>
    <scope>NUCLEOTIDE SEQUENCE</scope>
</reference>
<comment type="caution">
    <text evidence="1">The sequence shown here is derived from an EMBL/GenBank/DDBJ whole genome shotgun (WGS) entry which is preliminary data.</text>
</comment>
<name>A0AAV0MJ53_9ROSI</name>
<sequence>MWIRVVIAFVLRSTCF</sequence>
<accession>A0AAV0MJ53</accession>
<dbReference type="AlphaFoldDB" id="A0AAV0MJ53"/>
<proteinExistence type="predicted"/>